<organism evidence="2 3">
    <name type="scientific">Platanthera guangdongensis</name>
    <dbReference type="NCBI Taxonomy" id="2320717"/>
    <lineage>
        <taxon>Eukaryota</taxon>
        <taxon>Viridiplantae</taxon>
        <taxon>Streptophyta</taxon>
        <taxon>Embryophyta</taxon>
        <taxon>Tracheophyta</taxon>
        <taxon>Spermatophyta</taxon>
        <taxon>Magnoliopsida</taxon>
        <taxon>Liliopsida</taxon>
        <taxon>Asparagales</taxon>
        <taxon>Orchidaceae</taxon>
        <taxon>Orchidoideae</taxon>
        <taxon>Orchideae</taxon>
        <taxon>Orchidinae</taxon>
        <taxon>Platanthera</taxon>
    </lineage>
</organism>
<accession>A0ABR2LCK6</accession>
<reference evidence="2 3" key="1">
    <citation type="journal article" date="2022" name="Nat. Plants">
        <title>Genomes of leafy and leafless Platanthera orchids illuminate the evolution of mycoheterotrophy.</title>
        <authorList>
            <person name="Li M.H."/>
            <person name="Liu K.W."/>
            <person name="Li Z."/>
            <person name="Lu H.C."/>
            <person name="Ye Q.L."/>
            <person name="Zhang D."/>
            <person name="Wang J.Y."/>
            <person name="Li Y.F."/>
            <person name="Zhong Z.M."/>
            <person name="Liu X."/>
            <person name="Yu X."/>
            <person name="Liu D.K."/>
            <person name="Tu X.D."/>
            <person name="Liu B."/>
            <person name="Hao Y."/>
            <person name="Liao X.Y."/>
            <person name="Jiang Y.T."/>
            <person name="Sun W.H."/>
            <person name="Chen J."/>
            <person name="Chen Y.Q."/>
            <person name="Ai Y."/>
            <person name="Zhai J.W."/>
            <person name="Wu S.S."/>
            <person name="Zhou Z."/>
            <person name="Hsiao Y.Y."/>
            <person name="Wu W.L."/>
            <person name="Chen Y.Y."/>
            <person name="Lin Y.F."/>
            <person name="Hsu J.L."/>
            <person name="Li C.Y."/>
            <person name="Wang Z.W."/>
            <person name="Zhao X."/>
            <person name="Zhong W.Y."/>
            <person name="Ma X.K."/>
            <person name="Ma L."/>
            <person name="Huang J."/>
            <person name="Chen G.Z."/>
            <person name="Huang M.Z."/>
            <person name="Huang L."/>
            <person name="Peng D.H."/>
            <person name="Luo Y.B."/>
            <person name="Zou S.Q."/>
            <person name="Chen S.P."/>
            <person name="Lan S."/>
            <person name="Tsai W.C."/>
            <person name="Van de Peer Y."/>
            <person name="Liu Z.J."/>
        </authorList>
    </citation>
    <scope>NUCLEOTIDE SEQUENCE [LARGE SCALE GENOMIC DNA]</scope>
    <source>
        <strain evidence="2">Lor288</strain>
    </source>
</reference>
<feature type="compositionally biased region" description="Low complexity" evidence="1">
    <location>
        <begin position="83"/>
        <end position="92"/>
    </location>
</feature>
<proteinExistence type="predicted"/>
<dbReference type="EMBL" id="JBBWWR010000021">
    <property type="protein sequence ID" value="KAK8937806.1"/>
    <property type="molecule type" value="Genomic_DNA"/>
</dbReference>
<dbReference type="Proteomes" id="UP001412067">
    <property type="component" value="Unassembled WGS sequence"/>
</dbReference>
<feature type="region of interest" description="Disordered" evidence="1">
    <location>
        <begin position="81"/>
        <end position="116"/>
    </location>
</feature>
<evidence type="ECO:0000256" key="1">
    <source>
        <dbReference type="SAM" id="MobiDB-lite"/>
    </source>
</evidence>
<evidence type="ECO:0000313" key="3">
    <source>
        <dbReference type="Proteomes" id="UP001412067"/>
    </source>
</evidence>
<keyword evidence="3" id="KW-1185">Reference proteome</keyword>
<comment type="caution">
    <text evidence="2">The sequence shown here is derived from an EMBL/GenBank/DDBJ whole genome shotgun (WGS) entry which is preliminary data.</text>
</comment>
<protein>
    <submittedName>
        <fullName evidence="2">Uncharacterized protein</fullName>
    </submittedName>
</protein>
<name>A0ABR2LCK6_9ASPA</name>
<gene>
    <name evidence="2" type="ORF">KSP40_PGU002456</name>
</gene>
<evidence type="ECO:0000313" key="2">
    <source>
        <dbReference type="EMBL" id="KAK8937806.1"/>
    </source>
</evidence>
<sequence>MVFIPCLGDGGSCLFKEGSCSHSKAARIREEPSLFSATSVECESRFCGGSFRRRRQQADLVSAGGSEAATGVLQRRSPRGIERCLGGSSDDSSSSDKTRRRRRQQACCGGGGASGSTQAEEVLSSGGRLLQEAAVAGGFRWRWLCPAAGSSRRRQRYMNRRIHPGRRTGPVARQHRYRPAASVLHDLGSLSFFFCCSTVFVWSLPVSV</sequence>